<proteinExistence type="predicted"/>
<accession>A0ACD0NUR5</accession>
<dbReference type="Proteomes" id="UP000245626">
    <property type="component" value="Unassembled WGS sequence"/>
</dbReference>
<keyword evidence="2" id="KW-1185">Reference proteome</keyword>
<gene>
    <name evidence="1" type="ORF">IE53DRAFT_388170</name>
</gene>
<evidence type="ECO:0000313" key="2">
    <source>
        <dbReference type="Proteomes" id="UP000245626"/>
    </source>
</evidence>
<dbReference type="EMBL" id="KZ820029">
    <property type="protein sequence ID" value="PWN49598.1"/>
    <property type="molecule type" value="Genomic_DNA"/>
</dbReference>
<sequence>MTWNSAFPSSPLSRSALRGDSRLLGGPTCHQQQFSHDASDPLDQGQPSPTSLFASTSAAQSHLSPPRFPSGPPSSFRALIGQTSTSSLSPAPPSPPPSHLDPLTFADRRRSFQELAPDDPVAQPCRSISGPPSLLSVSAKTAAWSPQAPRMAPRVPTWSPEVSSSPPLGHYHQNSPPSRSVWATRRRPSAQSSAVSPSPNFGSLIGSYEESLLRGRMSTPASKPLTFDAELGVLGLGKCRPSLRCPPHLNLKFPAYFYDLKRGPQTGDSPIGTPYVGTVDLESHYYDDAVAAGIHSIQIDENQAVPFPAAASSSALPSFPGYRVPPKGQIQLVIKNPNLTAVKLFLVPYDLTDMPAGTKTFIRQKSLATVPLPGTEAVKGSNHDLAAKPPYSPLPSPSLSPSSLPRSNHQSPRAPSCGKETMRYAIHLQFCAPPAPTSKPKRSDPGFGGRDGLSTLCRSRSGDDGHGTAASLAFDHKESRTTRPSSSERDATTTLSPSDSAPTPASAAAPPTKIYLHKTIRVVFAARAPDRSERLHMVTETPGVKEGRYAPYAGPGNEWSEIVREAKLRARAHRKHGQRSSKVPADDAPTATDVPTTKVGLGLEIGSHREGQAGRAIDVANVVRDRDGEAVYAYDLPNSDPNGERWGSGPGDPNNASLEPLDIPSTSNISIASAWSSGSSRDGPESFSNSSSASQFQSGPTKLYMGSSRTADSPSMMRHSSQESFATRGGSHFTRVEENETSGHISSASSILTMTASQQDRLGQHTLAPRSRAGSSLSNGSGNSLLSGAIPSGAISPPSSILSGSSTEEDRALLEAWHQTWRRLPSFSSGISSPSQRPASPAHPRSTSPNSSSSSSGPPLRPMSPHALMASYGPTPPLTASWSNHALGAPLLPHAPSWGVDVSNALPASTRSNLSSSASPLSRLSSPSNSQNPSAAIHSQQQ</sequence>
<reference evidence="1 2" key="1">
    <citation type="journal article" date="2018" name="Mol. Biol. Evol.">
        <title>Broad Genomic Sampling Reveals a Smut Pathogenic Ancestry of the Fungal Clade Ustilaginomycotina.</title>
        <authorList>
            <person name="Kijpornyongpan T."/>
            <person name="Mondo S.J."/>
            <person name="Barry K."/>
            <person name="Sandor L."/>
            <person name="Lee J."/>
            <person name="Lipzen A."/>
            <person name="Pangilinan J."/>
            <person name="LaButti K."/>
            <person name="Hainaut M."/>
            <person name="Henrissat B."/>
            <person name="Grigoriev I.V."/>
            <person name="Spatafora J.W."/>
            <person name="Aime M.C."/>
        </authorList>
    </citation>
    <scope>NUCLEOTIDE SEQUENCE [LARGE SCALE GENOMIC DNA]</scope>
    <source>
        <strain evidence="1 2">SA 807</strain>
    </source>
</reference>
<name>A0ACD0NUR5_9BASI</name>
<protein>
    <submittedName>
        <fullName evidence="1">Uncharacterized protein</fullName>
    </submittedName>
</protein>
<organism evidence="1 2">
    <name type="scientific">Violaceomyces palustris</name>
    <dbReference type="NCBI Taxonomy" id="1673888"/>
    <lineage>
        <taxon>Eukaryota</taxon>
        <taxon>Fungi</taxon>
        <taxon>Dikarya</taxon>
        <taxon>Basidiomycota</taxon>
        <taxon>Ustilaginomycotina</taxon>
        <taxon>Ustilaginomycetes</taxon>
        <taxon>Violaceomycetales</taxon>
        <taxon>Violaceomycetaceae</taxon>
        <taxon>Violaceomyces</taxon>
    </lineage>
</organism>
<evidence type="ECO:0000313" key="1">
    <source>
        <dbReference type="EMBL" id="PWN49598.1"/>
    </source>
</evidence>